<evidence type="ECO:0000313" key="15">
    <source>
        <dbReference type="EMBL" id="CAF4028701.1"/>
    </source>
</evidence>
<sequence length="660" mass="75452">MTEQIFLGIRDFIQPYLPLLNSYNVDYLTCNHWNTYVPDWIRQEDTVDLYDLFEKRYKETSPANNLLEELIDQMQKYEDELKLLKNTTRTFMSPKKEHEVEILVPITNQLANMVDIDSIIDYGSVRGYLEENFVANPFTSYYSEYDPCSFPLSHRLIQEKTKLGRNARMLAAQSFERNKADQTLNAGLWYRALMQVLVKIYELTTGLQDIKLGKFIKESMTFEEYARKALGKLKLDKTKVPTASSYLVTWLDPIKLPRCWCLGTAQRDVNVNYSEVQKDLLIEKHCSFLIRYGRSNNMHEYGATDYRGMRGIYWLCTRLDLLHSLKLIDQEHIIEYIQKCYNKNSGGYSPCPNHDPHLLYALLAVQLLVQLNRTDLIDKQSLCSYIKQLQQDDGSFIGNQWGEIDTRFSFCAVACLKLIDSLDTIDIDRATNFILSCLNFDGGFSCIPGAESHATQIYCCLGFLSLIQRLDNLDLSTRNMLAWGLCERQLDKSGGLNGRPEKLPNVCYSCKLILASQDDETGGCFDRRGNISDPFHKLLGIAGLSLLNIYDENIIRGVNPVLLVATLVTNVVYSLPAVNFTDTALSNQMIKTLNEALLNQDEQQQPIRVDSRGFYYPYPYQNVNWYNFPYLWPAVAGGLLDPTAPLAGLGAQLTGLVVHN</sequence>
<evidence type="ECO:0000256" key="11">
    <source>
        <dbReference type="ARBA" id="ARBA00032712"/>
    </source>
</evidence>
<gene>
    <name evidence="15" type="ORF">UXM345_LOCUS17844</name>
</gene>
<name>A0A819QCU0_9BILA</name>
<evidence type="ECO:0000256" key="10">
    <source>
        <dbReference type="ARBA" id="ARBA00031218"/>
    </source>
</evidence>
<reference evidence="15" key="1">
    <citation type="submission" date="2021-02" db="EMBL/GenBank/DDBJ databases">
        <authorList>
            <person name="Nowell W R."/>
        </authorList>
    </citation>
    <scope>NUCLEOTIDE SEQUENCE</scope>
</reference>
<dbReference type="Pfam" id="PF00432">
    <property type="entry name" value="Prenyltrans"/>
    <property type="match status" value="2"/>
</dbReference>
<organism evidence="15 16">
    <name type="scientific">Rotaria magnacalcarata</name>
    <dbReference type="NCBI Taxonomy" id="392030"/>
    <lineage>
        <taxon>Eukaryota</taxon>
        <taxon>Metazoa</taxon>
        <taxon>Spiralia</taxon>
        <taxon>Gnathifera</taxon>
        <taxon>Rotifera</taxon>
        <taxon>Eurotatoria</taxon>
        <taxon>Bdelloidea</taxon>
        <taxon>Philodinida</taxon>
        <taxon>Philodinidae</taxon>
        <taxon>Rotaria</taxon>
    </lineage>
</organism>
<feature type="domain" description="Prenyltransferase alpha-alpha toroid" evidence="14">
    <location>
        <begin position="280"/>
        <end position="509"/>
    </location>
</feature>
<dbReference type="InterPro" id="IPR026873">
    <property type="entry name" value="Ptb1"/>
</dbReference>
<comment type="cofactor">
    <cofactor evidence="1">
        <name>Zn(2+)</name>
        <dbReference type="ChEBI" id="CHEBI:29105"/>
    </cofactor>
</comment>
<dbReference type="PANTHER" id="PTHR11774:SF11">
    <property type="entry name" value="GERANYLGERANYL TRANSFERASE TYPE-2 SUBUNIT BETA"/>
    <property type="match status" value="1"/>
</dbReference>
<keyword evidence="4" id="KW-0637">Prenyltransferase</keyword>
<comment type="catalytic activity">
    <reaction evidence="13">
        <text>geranylgeranyl diphosphate + L-cysteinyl-[protein] = S-geranylgeranyl-L-cysteinyl-[protein] + diphosphate</text>
        <dbReference type="Rhea" id="RHEA:21240"/>
        <dbReference type="Rhea" id="RHEA-COMP:10131"/>
        <dbReference type="Rhea" id="RHEA-COMP:11537"/>
        <dbReference type="ChEBI" id="CHEBI:29950"/>
        <dbReference type="ChEBI" id="CHEBI:33019"/>
        <dbReference type="ChEBI" id="CHEBI:57533"/>
        <dbReference type="ChEBI" id="CHEBI:86021"/>
        <dbReference type="EC" id="2.5.1.60"/>
    </reaction>
</comment>
<dbReference type="InterPro" id="IPR045089">
    <property type="entry name" value="PGGT1B-like"/>
</dbReference>
<dbReference type="GO" id="GO:0005968">
    <property type="term" value="C:Rab-protein geranylgeranyltransferase complex"/>
    <property type="evidence" value="ECO:0007669"/>
    <property type="project" value="TreeGrafter"/>
</dbReference>
<dbReference type="GO" id="GO:0004663">
    <property type="term" value="F:Rab geranylgeranyltransferase activity"/>
    <property type="evidence" value="ECO:0007669"/>
    <property type="project" value="UniProtKB-EC"/>
</dbReference>
<dbReference type="InterPro" id="IPR008930">
    <property type="entry name" value="Terpenoid_cyclase/PrenylTrfase"/>
</dbReference>
<evidence type="ECO:0000256" key="12">
    <source>
        <dbReference type="ARBA" id="ARBA00032766"/>
    </source>
</evidence>
<dbReference type="EMBL" id="CAJOBF010002358">
    <property type="protein sequence ID" value="CAF4028701.1"/>
    <property type="molecule type" value="Genomic_DNA"/>
</dbReference>
<protein>
    <recommendedName>
        <fullName evidence="3">protein geranylgeranyltransferase type II</fullName>
        <ecNumber evidence="3">2.5.1.60</ecNumber>
    </recommendedName>
    <alternativeName>
        <fullName evidence="9">Geranylgeranyl transferase type II subunit beta</fullName>
    </alternativeName>
    <alternativeName>
        <fullName evidence="11">Rab geranyl-geranyltransferase subunit beta</fullName>
    </alternativeName>
    <alternativeName>
        <fullName evidence="10">Rab geranylgeranyltransferase subunit beta</fullName>
    </alternativeName>
    <alternativeName>
        <fullName evidence="12">Type II protein geranyl-geranyltransferase subunit beta</fullName>
    </alternativeName>
</protein>
<dbReference type="Proteomes" id="UP000663842">
    <property type="component" value="Unassembled WGS sequence"/>
</dbReference>
<evidence type="ECO:0000313" key="16">
    <source>
        <dbReference type="Proteomes" id="UP000663842"/>
    </source>
</evidence>
<dbReference type="Gene3D" id="1.50.10.20">
    <property type="match status" value="1"/>
</dbReference>
<dbReference type="InterPro" id="IPR001330">
    <property type="entry name" value="Prenyltrans"/>
</dbReference>
<evidence type="ECO:0000256" key="3">
    <source>
        <dbReference type="ARBA" id="ARBA00012656"/>
    </source>
</evidence>
<evidence type="ECO:0000256" key="9">
    <source>
        <dbReference type="ARBA" id="ARBA00030816"/>
    </source>
</evidence>
<evidence type="ECO:0000256" key="5">
    <source>
        <dbReference type="ARBA" id="ARBA00022679"/>
    </source>
</evidence>
<dbReference type="CDD" id="cd02894">
    <property type="entry name" value="GGTase-II"/>
    <property type="match status" value="1"/>
</dbReference>
<evidence type="ECO:0000256" key="1">
    <source>
        <dbReference type="ARBA" id="ARBA00001947"/>
    </source>
</evidence>
<evidence type="ECO:0000256" key="13">
    <source>
        <dbReference type="ARBA" id="ARBA00047658"/>
    </source>
</evidence>
<evidence type="ECO:0000256" key="6">
    <source>
        <dbReference type="ARBA" id="ARBA00022723"/>
    </source>
</evidence>
<evidence type="ECO:0000256" key="2">
    <source>
        <dbReference type="ARBA" id="ARBA00010497"/>
    </source>
</evidence>
<dbReference type="EC" id="2.5.1.60" evidence="3"/>
<proteinExistence type="inferred from homology"/>
<feature type="domain" description="Prenyltransferase alpha-alpha toroid" evidence="14">
    <location>
        <begin position="513"/>
        <end position="563"/>
    </location>
</feature>
<dbReference type="AlphaFoldDB" id="A0A819QCU0"/>
<evidence type="ECO:0000256" key="7">
    <source>
        <dbReference type="ARBA" id="ARBA00022737"/>
    </source>
</evidence>
<dbReference type="GO" id="GO:0046872">
    <property type="term" value="F:metal ion binding"/>
    <property type="evidence" value="ECO:0007669"/>
    <property type="project" value="UniProtKB-KW"/>
</dbReference>
<accession>A0A819QCU0</accession>
<dbReference type="SUPFAM" id="SSF48239">
    <property type="entry name" value="Terpenoid cyclases/Protein prenyltransferases"/>
    <property type="match status" value="1"/>
</dbReference>
<keyword evidence="6" id="KW-0479">Metal-binding</keyword>
<dbReference type="PANTHER" id="PTHR11774">
    <property type="entry name" value="GERANYLGERANYL TRANSFERASE TYPE BETA SUBUNIT"/>
    <property type="match status" value="1"/>
</dbReference>
<evidence type="ECO:0000256" key="4">
    <source>
        <dbReference type="ARBA" id="ARBA00022602"/>
    </source>
</evidence>
<comment type="similarity">
    <text evidence="2">Belongs to the protein prenyltransferase subunit beta family.</text>
</comment>
<keyword evidence="5" id="KW-0808">Transferase</keyword>
<evidence type="ECO:0000256" key="8">
    <source>
        <dbReference type="ARBA" id="ARBA00022833"/>
    </source>
</evidence>
<evidence type="ECO:0000259" key="14">
    <source>
        <dbReference type="Pfam" id="PF00432"/>
    </source>
</evidence>
<keyword evidence="8" id="KW-0862">Zinc</keyword>
<comment type="caution">
    <text evidence="15">The sequence shown here is derived from an EMBL/GenBank/DDBJ whole genome shotgun (WGS) entry which is preliminary data.</text>
</comment>
<keyword evidence="7" id="KW-0677">Repeat</keyword>